<dbReference type="InterPro" id="IPR036388">
    <property type="entry name" value="WH-like_DNA-bd_sf"/>
</dbReference>
<protein>
    <recommendedName>
        <fullName evidence="5">Glycerol operon regulatory protein</fullName>
    </recommendedName>
</protein>
<dbReference type="OrthoDB" id="9778379at2"/>
<dbReference type="Pfam" id="PF09339">
    <property type="entry name" value="HTH_IclR"/>
    <property type="match status" value="1"/>
</dbReference>
<organism evidence="6 7">
    <name type="scientific">Priestia filamentosa</name>
    <dbReference type="NCBI Taxonomy" id="1402861"/>
    <lineage>
        <taxon>Bacteria</taxon>
        <taxon>Bacillati</taxon>
        <taxon>Bacillota</taxon>
        <taxon>Bacilli</taxon>
        <taxon>Bacillales</taxon>
        <taxon>Bacillaceae</taxon>
        <taxon>Priestia</taxon>
    </lineage>
</organism>
<dbReference type="SMART" id="SM00346">
    <property type="entry name" value="HTH_ICLR"/>
    <property type="match status" value="1"/>
</dbReference>
<evidence type="ECO:0000256" key="1">
    <source>
        <dbReference type="ARBA" id="ARBA00023015"/>
    </source>
</evidence>
<accession>A0A1X7EJJ3</accession>
<reference evidence="7" key="2">
    <citation type="submission" date="2015-06" db="EMBL/GenBank/DDBJ databases">
        <title>Genome Sequence of Bacillus endophyticus and Analysis of its Companion Mechanism in the Ketogulonigenium vulgare-Bacillus strain Consortium.</title>
        <authorList>
            <person name="Jia N."/>
            <person name="Du J."/>
            <person name="Ding M.-Z."/>
            <person name="Gao F."/>
            <person name="Yuan Y.-J."/>
        </authorList>
    </citation>
    <scope>NUCLEOTIDE SEQUENCE [LARGE SCALE GENOMIC DNA]</scope>
    <source>
        <strain evidence="7">Hbe603</strain>
    </source>
</reference>
<evidence type="ECO:0000313" key="7">
    <source>
        <dbReference type="Proteomes" id="UP000036202"/>
    </source>
</evidence>
<dbReference type="Pfam" id="PF01614">
    <property type="entry name" value="IclR_C"/>
    <property type="match status" value="1"/>
</dbReference>
<proteinExistence type="predicted"/>
<dbReference type="SUPFAM" id="SSF55781">
    <property type="entry name" value="GAF domain-like"/>
    <property type="match status" value="1"/>
</dbReference>
<dbReference type="InterPro" id="IPR036390">
    <property type="entry name" value="WH_DNA-bd_sf"/>
</dbReference>
<dbReference type="Proteomes" id="UP000036202">
    <property type="component" value="Chromosome"/>
</dbReference>
<dbReference type="PROSITE" id="PS51077">
    <property type="entry name" value="HTH_ICLR"/>
    <property type="match status" value="1"/>
</dbReference>
<dbReference type="FunFam" id="1.10.10.10:FF:000056">
    <property type="entry name" value="IclR family transcriptional regulator"/>
    <property type="match status" value="1"/>
</dbReference>
<evidence type="ECO:0000256" key="2">
    <source>
        <dbReference type="ARBA" id="ARBA00023125"/>
    </source>
</evidence>
<dbReference type="InterPro" id="IPR050707">
    <property type="entry name" value="HTH_MetabolicPath_Reg"/>
</dbReference>
<dbReference type="AlphaFoldDB" id="A0A0H4KHD2"/>
<keyword evidence="7" id="KW-1185">Reference proteome</keyword>
<dbReference type="eggNOG" id="COG1414">
    <property type="taxonomic scope" value="Bacteria"/>
</dbReference>
<dbReference type="Gene3D" id="3.30.450.40">
    <property type="match status" value="1"/>
</dbReference>
<dbReference type="PATRIC" id="fig|135735.6.peg.2858"/>
<dbReference type="EMBL" id="CP011974">
    <property type="protein sequence ID" value="AKO93010.1"/>
    <property type="molecule type" value="Genomic_DNA"/>
</dbReference>
<dbReference type="GO" id="GO:0045892">
    <property type="term" value="P:negative regulation of DNA-templated transcription"/>
    <property type="evidence" value="ECO:0007669"/>
    <property type="project" value="TreeGrafter"/>
</dbReference>
<dbReference type="InterPro" id="IPR005471">
    <property type="entry name" value="Tscrpt_reg_IclR_N"/>
</dbReference>
<dbReference type="PROSITE" id="PS51078">
    <property type="entry name" value="ICLR_ED"/>
    <property type="match status" value="1"/>
</dbReference>
<reference evidence="6 7" key="1">
    <citation type="journal article" date="2015" name="PLoS ONE">
        <title>Genome Sequence of Bacillus endophyticus and Analysis of Its Companion Mechanism in the Ketogulonigenium vulgare-Bacillus Strain Consortium.</title>
        <authorList>
            <person name="Jia N."/>
            <person name="Du J."/>
            <person name="Ding M.Z."/>
            <person name="Gao F."/>
            <person name="Yuan Y.J."/>
        </authorList>
    </citation>
    <scope>NUCLEOTIDE SEQUENCE [LARGE SCALE GENOMIC DNA]</scope>
    <source>
        <strain evidence="6 7">Hbe603</strain>
    </source>
</reference>
<dbReference type="SUPFAM" id="SSF46785">
    <property type="entry name" value="Winged helix' DNA-binding domain"/>
    <property type="match status" value="1"/>
</dbReference>
<accession>A0A0H4KHD2</accession>
<name>A0A0H4KHD2_9BACI</name>
<evidence type="ECO:0000256" key="4">
    <source>
        <dbReference type="ARBA" id="ARBA00058938"/>
    </source>
</evidence>
<evidence type="ECO:0000256" key="3">
    <source>
        <dbReference type="ARBA" id="ARBA00023163"/>
    </source>
</evidence>
<keyword evidence="3" id="KW-0804">Transcription</keyword>
<dbReference type="Gene3D" id="1.10.10.10">
    <property type="entry name" value="Winged helix-like DNA-binding domain superfamily/Winged helix DNA-binding domain"/>
    <property type="match status" value="1"/>
</dbReference>
<dbReference type="PANTHER" id="PTHR30136">
    <property type="entry name" value="HELIX-TURN-HELIX TRANSCRIPTIONAL REGULATOR, ICLR FAMILY"/>
    <property type="match status" value="1"/>
</dbReference>
<gene>
    <name evidence="6" type="ORF">BEH_13525</name>
</gene>
<comment type="function">
    <text evidence="4">May be an activator protein for the gylABX operon.</text>
</comment>
<dbReference type="GO" id="GO:0003700">
    <property type="term" value="F:DNA-binding transcription factor activity"/>
    <property type="evidence" value="ECO:0007669"/>
    <property type="project" value="TreeGrafter"/>
</dbReference>
<keyword evidence="2" id="KW-0238">DNA-binding</keyword>
<keyword evidence="1" id="KW-0805">Transcription regulation</keyword>
<evidence type="ECO:0000313" key="6">
    <source>
        <dbReference type="EMBL" id="AKO93010.1"/>
    </source>
</evidence>
<dbReference type="GO" id="GO:0003677">
    <property type="term" value="F:DNA binding"/>
    <property type="evidence" value="ECO:0007669"/>
    <property type="project" value="UniProtKB-KW"/>
</dbReference>
<dbReference type="KEGG" id="beo:BEH_13525"/>
<dbReference type="GeneID" id="93701829"/>
<dbReference type="InterPro" id="IPR014757">
    <property type="entry name" value="Tscrpt_reg_IclR_C"/>
</dbReference>
<dbReference type="PANTHER" id="PTHR30136:SF35">
    <property type="entry name" value="HTH-TYPE TRANSCRIPTIONAL REGULATOR RV1719"/>
    <property type="match status" value="1"/>
</dbReference>
<sequence>MASVEKEKYSANALTRGLEIIKLFNEEQPSLSLSEIAKHLGVSRTVPYRLLFTLQNLGYLSQDENTKRYSLTPKVLELGFSYLNSLKFPEIAQPYMETLRDEIGASCHLSILDGQEVVYVGSAPIRGISVVNVNIGLRLPAHATANGKLLLAYEPKERVTEMFHISNLTPYTDKTPTVPGELQQHLESIRQKGYAITSGEFLPDIYSVAAPIFDRTGKVVAALNVVAVESVYQEDFIDKVALPKLLEVAHLLSDYMGYSGGKTVL</sequence>
<dbReference type="InterPro" id="IPR029016">
    <property type="entry name" value="GAF-like_dom_sf"/>
</dbReference>
<dbReference type="RefSeq" id="WP_019391008.1">
    <property type="nucleotide sequence ID" value="NZ_ALIM01000013.1"/>
</dbReference>
<evidence type="ECO:0000256" key="5">
    <source>
        <dbReference type="ARBA" id="ARBA00070406"/>
    </source>
</evidence>